<keyword evidence="3 7" id="KW-0560">Oxidoreductase</keyword>
<keyword evidence="2" id="KW-0784">Thiamine biosynthesis</keyword>
<dbReference type="Gene3D" id="3.50.50.60">
    <property type="entry name" value="FAD/NAD(P)-binding domain"/>
    <property type="match status" value="1"/>
</dbReference>
<accession>A0ABS9H581</accession>
<evidence type="ECO:0000259" key="6">
    <source>
        <dbReference type="Pfam" id="PF01266"/>
    </source>
</evidence>
<dbReference type="Pfam" id="PF01266">
    <property type="entry name" value="DAO"/>
    <property type="match status" value="1"/>
</dbReference>
<feature type="domain" description="FAD dependent oxidoreductase" evidence="6">
    <location>
        <begin position="6"/>
        <end position="351"/>
    </location>
</feature>
<dbReference type="SUPFAM" id="SSF54373">
    <property type="entry name" value="FAD-linked reductases, C-terminal domain"/>
    <property type="match status" value="1"/>
</dbReference>
<evidence type="ECO:0000256" key="5">
    <source>
        <dbReference type="ARBA" id="ARBA00050018"/>
    </source>
</evidence>
<comment type="pathway">
    <text evidence="1">Cofactor biosynthesis; thiamine diphosphate biosynthesis.</text>
</comment>
<dbReference type="EMBL" id="JAKIJS010000002">
    <property type="protein sequence ID" value="MCF6139241.1"/>
    <property type="molecule type" value="Genomic_DNA"/>
</dbReference>
<dbReference type="EC" id="1.4.3.19" evidence="5"/>
<evidence type="ECO:0000313" key="7">
    <source>
        <dbReference type="EMBL" id="MCF6139241.1"/>
    </source>
</evidence>
<protein>
    <recommendedName>
        <fullName evidence="5">glycine oxidase</fullName>
        <ecNumber evidence="5">1.4.3.19</ecNumber>
    </recommendedName>
</protein>
<dbReference type="Gene3D" id="3.30.9.10">
    <property type="entry name" value="D-Amino Acid Oxidase, subunit A, domain 2"/>
    <property type="match status" value="1"/>
</dbReference>
<proteinExistence type="predicted"/>
<evidence type="ECO:0000256" key="1">
    <source>
        <dbReference type="ARBA" id="ARBA00004948"/>
    </source>
</evidence>
<sequence>MEQSFDAIIVGAGVIGSSIAYNLSKRGNKVLVLEKGQVAGKASSAAAGMLGAQTELEDNSPLFRLAKASRLMFPDLAEDLKQLSGIDIELQQNGIYKVATAEREVSKLQRLIRIQNELGEEAYWVTPTELRDQEPALSLLTFGAMYMPNDGQVSAPALTTALATSAVALGAEILEHTGVEQLLEKDGRVVGVKTAVRQFYADNVIVAGGAWSEALLKEAAVTLETYPVKGECMSVKTTTRVVNGTIFSDGCYIVPKADNRLIIGATEKADTFDETVTLEGIAKLMECAMHIIPELKRAEWDSAWAGIRPQTMDGVPYLGEHQGKKGLYIATGHYRNGILLAPITGKVIADLIDGVEMDSEWKSAFQINRKTGVDLS</sequence>
<keyword evidence="8" id="KW-1185">Reference proteome</keyword>
<evidence type="ECO:0000256" key="3">
    <source>
        <dbReference type="ARBA" id="ARBA00023002"/>
    </source>
</evidence>
<dbReference type="SUPFAM" id="SSF51905">
    <property type="entry name" value="FAD/NAD(P)-binding domain"/>
    <property type="match status" value="1"/>
</dbReference>
<comment type="caution">
    <text evidence="7">The sequence shown here is derived from an EMBL/GenBank/DDBJ whole genome shotgun (WGS) entry which is preliminary data.</text>
</comment>
<reference evidence="7 8" key="1">
    <citation type="submission" date="2022-01" db="EMBL/GenBank/DDBJ databases">
        <title>Alkalihalobacillus sp. EGI L200015, a novel bacterium isolated from a salt lake sediment.</title>
        <authorList>
            <person name="Gao L."/>
            <person name="Fang B.-Z."/>
            <person name="Li W.-J."/>
        </authorList>
    </citation>
    <scope>NUCLEOTIDE SEQUENCE [LARGE SCALE GENOMIC DNA]</scope>
    <source>
        <strain evidence="7 8">KCTC 12718</strain>
    </source>
</reference>
<dbReference type="PANTHER" id="PTHR13847:SF289">
    <property type="entry name" value="GLYCINE OXIDASE"/>
    <property type="match status" value="1"/>
</dbReference>
<organism evidence="7 8">
    <name type="scientific">Pseudalkalibacillus berkeleyi</name>
    <dbReference type="NCBI Taxonomy" id="1069813"/>
    <lineage>
        <taxon>Bacteria</taxon>
        <taxon>Bacillati</taxon>
        <taxon>Bacillota</taxon>
        <taxon>Bacilli</taxon>
        <taxon>Bacillales</taxon>
        <taxon>Fictibacillaceae</taxon>
        <taxon>Pseudalkalibacillus</taxon>
    </lineage>
</organism>
<comment type="catalytic activity">
    <reaction evidence="4">
        <text>glycine + O2 + H2O = glyoxylate + H2O2 + NH4(+)</text>
        <dbReference type="Rhea" id="RHEA:11532"/>
        <dbReference type="ChEBI" id="CHEBI:15377"/>
        <dbReference type="ChEBI" id="CHEBI:15379"/>
        <dbReference type="ChEBI" id="CHEBI:16240"/>
        <dbReference type="ChEBI" id="CHEBI:28938"/>
        <dbReference type="ChEBI" id="CHEBI:36655"/>
        <dbReference type="ChEBI" id="CHEBI:57305"/>
        <dbReference type="EC" id="1.4.3.19"/>
    </reaction>
</comment>
<dbReference type="Proteomes" id="UP001649381">
    <property type="component" value="Unassembled WGS sequence"/>
</dbReference>
<dbReference type="InterPro" id="IPR036188">
    <property type="entry name" value="FAD/NAD-bd_sf"/>
</dbReference>
<dbReference type="PANTHER" id="PTHR13847">
    <property type="entry name" value="SARCOSINE DEHYDROGENASE-RELATED"/>
    <property type="match status" value="1"/>
</dbReference>
<dbReference type="InterPro" id="IPR012727">
    <property type="entry name" value="Gly_oxidase_ThiO"/>
</dbReference>
<name>A0ABS9H581_9BACL</name>
<evidence type="ECO:0000256" key="2">
    <source>
        <dbReference type="ARBA" id="ARBA00022977"/>
    </source>
</evidence>
<dbReference type="InterPro" id="IPR006076">
    <property type="entry name" value="FAD-dep_OxRdtase"/>
</dbReference>
<evidence type="ECO:0000313" key="8">
    <source>
        <dbReference type="Proteomes" id="UP001649381"/>
    </source>
</evidence>
<evidence type="ECO:0000256" key="4">
    <source>
        <dbReference type="ARBA" id="ARBA00049872"/>
    </source>
</evidence>
<dbReference type="GO" id="GO:0043799">
    <property type="term" value="F:glycine oxidase activity"/>
    <property type="evidence" value="ECO:0007669"/>
    <property type="project" value="UniProtKB-EC"/>
</dbReference>
<dbReference type="NCBIfam" id="TIGR02352">
    <property type="entry name" value="thiamin_ThiO"/>
    <property type="match status" value="1"/>
</dbReference>
<dbReference type="RefSeq" id="WP_236338008.1">
    <property type="nucleotide sequence ID" value="NZ_JAKIJS010000002.1"/>
</dbReference>
<gene>
    <name evidence="7" type="primary">thiO</name>
    <name evidence="7" type="ORF">L2716_16010</name>
</gene>